<proteinExistence type="predicted"/>
<evidence type="ECO:0000256" key="1">
    <source>
        <dbReference type="SAM" id="Phobius"/>
    </source>
</evidence>
<dbReference type="Proteomes" id="UP001241537">
    <property type="component" value="Unassembled WGS sequence"/>
</dbReference>
<dbReference type="RefSeq" id="WP_307252392.1">
    <property type="nucleotide sequence ID" value="NZ_JAUSTO010000002.1"/>
</dbReference>
<dbReference type="AlphaFoldDB" id="A0AAE3V8X9"/>
<keyword evidence="1" id="KW-0812">Transmembrane</keyword>
<sequence length="99" mass="11121">MEQLSTYPEESKKLSIIGYLTWIGFAIALIKGDLKDDYFRFHINQSLMIHLAGMAGFFVPVVGLVFSMISLVFWIVALCGAIKGEKRKVPLISDIELLN</sequence>
<keyword evidence="1" id="KW-1133">Transmembrane helix</keyword>
<gene>
    <name evidence="2" type="ORF">J2S20_000348</name>
</gene>
<feature type="transmembrane region" description="Helical" evidence="1">
    <location>
        <begin position="51"/>
        <end position="77"/>
    </location>
</feature>
<feature type="transmembrane region" description="Helical" evidence="1">
    <location>
        <begin position="14"/>
        <end position="30"/>
    </location>
</feature>
<accession>A0AAE3V8X9</accession>
<protein>
    <submittedName>
        <fullName evidence="2">Membrane protein</fullName>
    </submittedName>
</protein>
<keyword evidence="3" id="KW-1185">Reference proteome</keyword>
<organism evidence="2 3">
    <name type="scientific">Moryella indoligenes</name>
    <dbReference type="NCBI Taxonomy" id="371674"/>
    <lineage>
        <taxon>Bacteria</taxon>
        <taxon>Bacillati</taxon>
        <taxon>Bacillota</taxon>
        <taxon>Clostridia</taxon>
        <taxon>Lachnospirales</taxon>
        <taxon>Lachnospiraceae</taxon>
        <taxon>Moryella</taxon>
    </lineage>
</organism>
<evidence type="ECO:0000313" key="3">
    <source>
        <dbReference type="Proteomes" id="UP001241537"/>
    </source>
</evidence>
<keyword evidence="1" id="KW-0472">Membrane</keyword>
<dbReference type="EMBL" id="JAUSTO010000002">
    <property type="protein sequence ID" value="MDQ0151668.1"/>
    <property type="molecule type" value="Genomic_DNA"/>
</dbReference>
<name>A0AAE3V8X9_9FIRM</name>
<reference evidence="2" key="1">
    <citation type="submission" date="2023-07" db="EMBL/GenBank/DDBJ databases">
        <title>Genomic Encyclopedia of Type Strains, Phase IV (KMG-IV): sequencing the most valuable type-strain genomes for metagenomic binning, comparative biology and taxonomic classification.</title>
        <authorList>
            <person name="Goeker M."/>
        </authorList>
    </citation>
    <scope>NUCLEOTIDE SEQUENCE</scope>
    <source>
        <strain evidence="2">DSM 19659</strain>
    </source>
</reference>
<evidence type="ECO:0000313" key="2">
    <source>
        <dbReference type="EMBL" id="MDQ0151668.1"/>
    </source>
</evidence>
<comment type="caution">
    <text evidence="2">The sequence shown here is derived from an EMBL/GenBank/DDBJ whole genome shotgun (WGS) entry which is preliminary data.</text>
</comment>